<protein>
    <submittedName>
        <fullName evidence="1">Uncharacterized protein</fullName>
    </submittedName>
</protein>
<organism evidence="1 2">
    <name type="scientific">Melipona quadrifasciata</name>
    <dbReference type="NCBI Taxonomy" id="166423"/>
    <lineage>
        <taxon>Eukaryota</taxon>
        <taxon>Metazoa</taxon>
        <taxon>Ecdysozoa</taxon>
        <taxon>Arthropoda</taxon>
        <taxon>Hexapoda</taxon>
        <taxon>Insecta</taxon>
        <taxon>Pterygota</taxon>
        <taxon>Neoptera</taxon>
        <taxon>Endopterygota</taxon>
        <taxon>Hymenoptera</taxon>
        <taxon>Apocrita</taxon>
        <taxon>Aculeata</taxon>
        <taxon>Apoidea</taxon>
        <taxon>Anthophila</taxon>
        <taxon>Apidae</taxon>
        <taxon>Melipona</taxon>
    </lineage>
</organism>
<evidence type="ECO:0000313" key="2">
    <source>
        <dbReference type="Proteomes" id="UP000053105"/>
    </source>
</evidence>
<evidence type="ECO:0000313" key="1">
    <source>
        <dbReference type="EMBL" id="KOX75306.1"/>
    </source>
</evidence>
<dbReference type="AlphaFoldDB" id="A0A0M9A2V0"/>
<reference evidence="1 2" key="1">
    <citation type="submission" date="2015-07" db="EMBL/GenBank/DDBJ databases">
        <title>The genome of Melipona quadrifasciata.</title>
        <authorList>
            <person name="Pan H."/>
            <person name="Kapheim K."/>
        </authorList>
    </citation>
    <scope>NUCLEOTIDE SEQUENCE [LARGE SCALE GENOMIC DNA]</scope>
    <source>
        <strain evidence="1">0111107301</strain>
        <tissue evidence="1">Whole body</tissue>
    </source>
</reference>
<accession>A0A0M9A2V0</accession>
<sequence length="257" mass="29313">MKNFGQHAIHVEYTSPNENNLEKIQFGRYEVNKSTVVSIFFELQQTEQDSEESKCLQLALRKSFDETKYQVSWDSPCVLALAFFSTDLCPSDTGVFSSDDFEKLAKNNQMTQINLTIVCRIWQHCPYCFILILATISAAVQNLPESKIGGKELLTLYKHPSACAPEKSYFKALTKIINVTHHWRSKKIEVDLSLIEDENSLIIKPSTSGTHRTNTLGRRQTPLPLEVYATPPHESRDPNQPIIFVALASYLKRPDFR</sequence>
<keyword evidence="2" id="KW-1185">Reference proteome</keyword>
<gene>
    <name evidence="1" type="ORF">WN51_14260</name>
</gene>
<name>A0A0M9A2V0_9HYME</name>
<proteinExistence type="predicted"/>
<dbReference type="EMBL" id="KQ435767">
    <property type="protein sequence ID" value="KOX75306.1"/>
    <property type="molecule type" value="Genomic_DNA"/>
</dbReference>
<dbReference type="Proteomes" id="UP000053105">
    <property type="component" value="Unassembled WGS sequence"/>
</dbReference>